<dbReference type="AlphaFoldDB" id="A0ABD1NHD0"/>
<dbReference type="Proteomes" id="UP001603857">
    <property type="component" value="Unassembled WGS sequence"/>
</dbReference>
<accession>A0ABD1NHD0</accession>
<organism evidence="1 2">
    <name type="scientific">Flemingia macrophylla</name>
    <dbReference type="NCBI Taxonomy" id="520843"/>
    <lineage>
        <taxon>Eukaryota</taxon>
        <taxon>Viridiplantae</taxon>
        <taxon>Streptophyta</taxon>
        <taxon>Embryophyta</taxon>
        <taxon>Tracheophyta</taxon>
        <taxon>Spermatophyta</taxon>
        <taxon>Magnoliopsida</taxon>
        <taxon>eudicotyledons</taxon>
        <taxon>Gunneridae</taxon>
        <taxon>Pentapetalae</taxon>
        <taxon>rosids</taxon>
        <taxon>fabids</taxon>
        <taxon>Fabales</taxon>
        <taxon>Fabaceae</taxon>
        <taxon>Papilionoideae</taxon>
        <taxon>50 kb inversion clade</taxon>
        <taxon>NPAAA clade</taxon>
        <taxon>indigoferoid/millettioid clade</taxon>
        <taxon>Phaseoleae</taxon>
        <taxon>Flemingia</taxon>
    </lineage>
</organism>
<gene>
    <name evidence="1" type="ORF">Fmac_001356</name>
</gene>
<keyword evidence="2" id="KW-1185">Reference proteome</keyword>
<evidence type="ECO:0000313" key="2">
    <source>
        <dbReference type="Proteomes" id="UP001603857"/>
    </source>
</evidence>
<comment type="caution">
    <text evidence="1">The sequence shown here is derived from an EMBL/GenBank/DDBJ whole genome shotgun (WGS) entry which is preliminary data.</text>
</comment>
<proteinExistence type="predicted"/>
<dbReference type="EMBL" id="JBGMDY010000001">
    <property type="protein sequence ID" value="KAL2347356.1"/>
    <property type="molecule type" value="Genomic_DNA"/>
</dbReference>
<name>A0ABD1NHD0_9FABA</name>
<evidence type="ECO:0000313" key="1">
    <source>
        <dbReference type="EMBL" id="KAL2347356.1"/>
    </source>
</evidence>
<protein>
    <submittedName>
        <fullName evidence="1">Uncharacterized protein</fullName>
    </submittedName>
</protein>
<reference evidence="1 2" key="1">
    <citation type="submission" date="2024-08" db="EMBL/GenBank/DDBJ databases">
        <title>Insights into the chromosomal genome structure of Flemingia macrophylla.</title>
        <authorList>
            <person name="Ding Y."/>
            <person name="Zhao Y."/>
            <person name="Bi W."/>
            <person name="Wu M."/>
            <person name="Zhao G."/>
            <person name="Gong Y."/>
            <person name="Li W."/>
            <person name="Zhang P."/>
        </authorList>
    </citation>
    <scope>NUCLEOTIDE SEQUENCE [LARGE SCALE GENOMIC DNA]</scope>
    <source>
        <strain evidence="1">DYQJB</strain>
        <tissue evidence="1">Leaf</tissue>
    </source>
</reference>
<sequence>MNSLRARVQMRVRAQYQNESVSVEWGGKPNLYHKFDIRNTKRFAAENKIFYVEID</sequence>